<dbReference type="AlphaFoldDB" id="A0AAV3XD98"/>
<organism evidence="3 4">
    <name type="scientific">Microseira wollei NIES-4236</name>
    <dbReference type="NCBI Taxonomy" id="2530354"/>
    <lineage>
        <taxon>Bacteria</taxon>
        <taxon>Bacillati</taxon>
        <taxon>Cyanobacteriota</taxon>
        <taxon>Cyanophyceae</taxon>
        <taxon>Oscillatoriophycideae</taxon>
        <taxon>Aerosakkonematales</taxon>
        <taxon>Aerosakkonemataceae</taxon>
        <taxon>Microseira</taxon>
    </lineage>
</organism>
<keyword evidence="1" id="KW-0238">DNA-binding</keyword>
<gene>
    <name evidence="3" type="ORF">MiSe_31720</name>
</gene>
<name>A0AAV3XD98_9CYAN</name>
<evidence type="ECO:0000256" key="1">
    <source>
        <dbReference type="ARBA" id="ARBA00023125"/>
    </source>
</evidence>
<dbReference type="InterPro" id="IPR010095">
    <property type="entry name" value="Cas12f1-like_TNB"/>
</dbReference>
<dbReference type="Pfam" id="PF07282">
    <property type="entry name" value="Cas12f1-like_TNB"/>
    <property type="match status" value="1"/>
</dbReference>
<dbReference type="EMBL" id="BLAY01000044">
    <property type="protein sequence ID" value="GET38414.1"/>
    <property type="molecule type" value="Genomic_DNA"/>
</dbReference>
<evidence type="ECO:0000259" key="2">
    <source>
        <dbReference type="Pfam" id="PF07282"/>
    </source>
</evidence>
<feature type="domain" description="Cas12f1-like TNB" evidence="2">
    <location>
        <begin position="36"/>
        <end position="100"/>
    </location>
</feature>
<sequence length="147" mass="16504">MTKRNKAHLDETGKFLPYGQSAKSGLNKSWNDAAIGTFFKTLEYIAEKALAQVVAVKPNYTSQFLSYRDEKVFTDCEIREYWHEIAQLLVDRDIKAAINIKRVGLGLFLTINSRSGKIKVSHTQSTAMEVLVGFVSAKLERGDAELC</sequence>
<dbReference type="Proteomes" id="UP001050975">
    <property type="component" value="Unassembled WGS sequence"/>
</dbReference>
<keyword evidence="4" id="KW-1185">Reference proteome</keyword>
<protein>
    <submittedName>
        <fullName evidence="3">Transposase IS605 family protein</fullName>
    </submittedName>
</protein>
<accession>A0AAV3XD98</accession>
<evidence type="ECO:0000313" key="4">
    <source>
        <dbReference type="Proteomes" id="UP001050975"/>
    </source>
</evidence>
<evidence type="ECO:0000313" key="3">
    <source>
        <dbReference type="EMBL" id="GET38414.1"/>
    </source>
</evidence>
<dbReference type="RefSeq" id="WP_226581890.1">
    <property type="nucleotide sequence ID" value="NZ_BLAY01000044.1"/>
</dbReference>
<proteinExistence type="predicted"/>
<comment type="caution">
    <text evidence="3">The sequence shown here is derived from an EMBL/GenBank/DDBJ whole genome shotgun (WGS) entry which is preliminary data.</text>
</comment>
<dbReference type="GO" id="GO:0003677">
    <property type="term" value="F:DNA binding"/>
    <property type="evidence" value="ECO:0007669"/>
    <property type="project" value="UniProtKB-KW"/>
</dbReference>
<reference evidence="3" key="1">
    <citation type="submission" date="2019-10" db="EMBL/GenBank/DDBJ databases">
        <title>Draft genome sequece of Microseira wollei NIES-4236.</title>
        <authorList>
            <person name="Yamaguchi H."/>
            <person name="Suzuki S."/>
            <person name="Kawachi M."/>
        </authorList>
    </citation>
    <scope>NUCLEOTIDE SEQUENCE</scope>
    <source>
        <strain evidence="3">NIES-4236</strain>
    </source>
</reference>